<dbReference type="PANTHER" id="PTHR35099:SF2">
    <property type="entry name" value="OS02G0182700 PROTEIN"/>
    <property type="match status" value="1"/>
</dbReference>
<evidence type="ECO:0000313" key="4">
    <source>
        <dbReference type="Proteomes" id="UP000636800"/>
    </source>
</evidence>
<dbReference type="PANTHER" id="PTHR35099">
    <property type="entry name" value="OS02G0182700 PROTEIN"/>
    <property type="match status" value="1"/>
</dbReference>
<keyword evidence="4" id="KW-1185">Reference proteome</keyword>
<gene>
    <name evidence="3" type="ORF">HPP92_021722</name>
</gene>
<keyword evidence="1" id="KW-0175">Coiled coil</keyword>
<dbReference type="Proteomes" id="UP000636800">
    <property type="component" value="Chromosome 11"/>
</dbReference>
<dbReference type="AlphaFoldDB" id="A0A835UHW0"/>
<feature type="compositionally biased region" description="Low complexity" evidence="2">
    <location>
        <begin position="1"/>
        <end position="15"/>
    </location>
</feature>
<evidence type="ECO:0000313" key="3">
    <source>
        <dbReference type="EMBL" id="KAG0461425.1"/>
    </source>
</evidence>
<evidence type="ECO:0000256" key="2">
    <source>
        <dbReference type="SAM" id="MobiDB-lite"/>
    </source>
</evidence>
<protein>
    <submittedName>
        <fullName evidence="3">Uncharacterized protein</fullName>
    </submittedName>
</protein>
<comment type="caution">
    <text evidence="3">The sequence shown here is derived from an EMBL/GenBank/DDBJ whole genome shotgun (WGS) entry which is preliminary data.</text>
</comment>
<name>A0A835UHW0_VANPL</name>
<organism evidence="3 4">
    <name type="scientific">Vanilla planifolia</name>
    <name type="common">Vanilla</name>
    <dbReference type="NCBI Taxonomy" id="51239"/>
    <lineage>
        <taxon>Eukaryota</taxon>
        <taxon>Viridiplantae</taxon>
        <taxon>Streptophyta</taxon>
        <taxon>Embryophyta</taxon>
        <taxon>Tracheophyta</taxon>
        <taxon>Spermatophyta</taxon>
        <taxon>Magnoliopsida</taxon>
        <taxon>Liliopsida</taxon>
        <taxon>Asparagales</taxon>
        <taxon>Orchidaceae</taxon>
        <taxon>Vanilloideae</taxon>
        <taxon>Vanilleae</taxon>
        <taxon>Vanilla</taxon>
    </lineage>
</organism>
<sequence length="159" mass="16918">MEAADESMLAAAEALTEVGEDSSAAVAGGQPSPATPLDFATASVPSTSGSEDAPSSFEIPPAKRRLSGEPSVPRSGIIKKVAERSASVPVAIPALKPIRRQGKKKTTAELRAQERALVDENTMLEKMVESKRKEMEALIAENVRLKSEKIVMCSRVVEM</sequence>
<proteinExistence type="predicted"/>
<feature type="coiled-coil region" evidence="1">
    <location>
        <begin position="121"/>
        <end position="148"/>
    </location>
</feature>
<reference evidence="3 4" key="1">
    <citation type="journal article" date="2020" name="Nat. Food">
        <title>A phased Vanilla planifolia genome enables genetic improvement of flavour and production.</title>
        <authorList>
            <person name="Hasing T."/>
            <person name="Tang H."/>
            <person name="Brym M."/>
            <person name="Khazi F."/>
            <person name="Huang T."/>
            <person name="Chambers A.H."/>
        </authorList>
    </citation>
    <scope>NUCLEOTIDE SEQUENCE [LARGE SCALE GENOMIC DNA]</scope>
    <source>
        <tissue evidence="3">Leaf</tissue>
    </source>
</reference>
<accession>A0A835UHW0</accession>
<feature type="region of interest" description="Disordered" evidence="2">
    <location>
        <begin position="1"/>
        <end position="75"/>
    </location>
</feature>
<dbReference type="EMBL" id="JADCNL010000011">
    <property type="protein sequence ID" value="KAG0461425.1"/>
    <property type="molecule type" value="Genomic_DNA"/>
</dbReference>
<evidence type="ECO:0000256" key="1">
    <source>
        <dbReference type="SAM" id="Coils"/>
    </source>
</evidence>